<dbReference type="Gene3D" id="2.60.120.920">
    <property type="match status" value="1"/>
</dbReference>
<dbReference type="GO" id="GO:0019005">
    <property type="term" value="C:SCF ubiquitin ligase complex"/>
    <property type="evidence" value="ECO:0007669"/>
    <property type="project" value="TreeGrafter"/>
</dbReference>
<dbReference type="PANTHER" id="PTHR12245:SF5">
    <property type="entry name" value="SPRY DOMAIN-CONTAINING SOCS BOX PROTEIN 3"/>
    <property type="match status" value="1"/>
</dbReference>
<comment type="caution">
    <text evidence="1">The sequence shown here is derived from an EMBL/GenBank/DDBJ whole genome shotgun (WGS) entry which is preliminary data.</text>
</comment>
<dbReference type="InterPro" id="IPR050672">
    <property type="entry name" value="FBXO45-Fsn/SPSB_families"/>
</dbReference>
<name>A0A0L7LH32_OPEBR</name>
<reference evidence="1 2" key="1">
    <citation type="journal article" date="2015" name="Genome Biol. Evol.">
        <title>The genome of winter moth (Operophtera brumata) provides a genomic perspective on sexual dimorphism and phenology.</title>
        <authorList>
            <person name="Derks M.F."/>
            <person name="Smit S."/>
            <person name="Salis L."/>
            <person name="Schijlen E."/>
            <person name="Bossers A."/>
            <person name="Mateman C."/>
            <person name="Pijl A.S."/>
            <person name="de Ridder D."/>
            <person name="Groenen M.A."/>
            <person name="Visser M.E."/>
            <person name="Megens H.J."/>
        </authorList>
    </citation>
    <scope>NUCLEOTIDE SEQUENCE [LARGE SCALE GENOMIC DNA]</scope>
    <source>
        <strain evidence="1">WM2013NL</strain>
        <tissue evidence="1">Head and thorax</tissue>
    </source>
</reference>
<dbReference type="AlphaFoldDB" id="A0A0L7LH32"/>
<dbReference type="GO" id="GO:0043161">
    <property type="term" value="P:proteasome-mediated ubiquitin-dependent protein catabolic process"/>
    <property type="evidence" value="ECO:0007669"/>
    <property type="project" value="TreeGrafter"/>
</dbReference>
<dbReference type="PANTHER" id="PTHR12245">
    <property type="entry name" value="SPRY DOMAIN CONTAINING SOCS BOX PROTEIN"/>
    <property type="match status" value="1"/>
</dbReference>
<evidence type="ECO:0000313" key="1">
    <source>
        <dbReference type="EMBL" id="KOB74516.1"/>
    </source>
</evidence>
<dbReference type="SUPFAM" id="SSF49899">
    <property type="entry name" value="Concanavalin A-like lectins/glucanases"/>
    <property type="match status" value="1"/>
</dbReference>
<dbReference type="InterPro" id="IPR043136">
    <property type="entry name" value="B30.2/SPRY_sf"/>
</dbReference>
<protein>
    <submittedName>
        <fullName evidence="1">SPRY domain-containing SOCS box protein</fullName>
    </submittedName>
</protein>
<dbReference type="EMBL" id="JTDY01001214">
    <property type="protein sequence ID" value="KOB74516.1"/>
    <property type="molecule type" value="Genomic_DNA"/>
</dbReference>
<proteinExistence type="predicted"/>
<feature type="non-terminal residue" evidence="1">
    <location>
        <position position="243"/>
    </location>
</feature>
<keyword evidence="2" id="KW-1185">Reference proteome</keyword>
<dbReference type="Proteomes" id="UP000037510">
    <property type="component" value="Unassembled WGS sequence"/>
</dbReference>
<evidence type="ECO:0000313" key="2">
    <source>
        <dbReference type="Proteomes" id="UP000037510"/>
    </source>
</evidence>
<accession>A0A0L7LH32</accession>
<organism evidence="1 2">
    <name type="scientific">Operophtera brumata</name>
    <name type="common">Winter moth</name>
    <name type="synonym">Phalaena brumata</name>
    <dbReference type="NCBI Taxonomy" id="104452"/>
    <lineage>
        <taxon>Eukaryota</taxon>
        <taxon>Metazoa</taxon>
        <taxon>Ecdysozoa</taxon>
        <taxon>Arthropoda</taxon>
        <taxon>Hexapoda</taxon>
        <taxon>Insecta</taxon>
        <taxon>Pterygota</taxon>
        <taxon>Neoptera</taxon>
        <taxon>Endopterygota</taxon>
        <taxon>Lepidoptera</taxon>
        <taxon>Glossata</taxon>
        <taxon>Ditrysia</taxon>
        <taxon>Geometroidea</taxon>
        <taxon>Geometridae</taxon>
        <taxon>Larentiinae</taxon>
        <taxon>Operophtera</taxon>
    </lineage>
</organism>
<dbReference type="InterPro" id="IPR013320">
    <property type="entry name" value="ConA-like_dom_sf"/>
</dbReference>
<feature type="non-terminal residue" evidence="1">
    <location>
        <position position="1"/>
    </location>
</feature>
<gene>
    <name evidence="1" type="ORF">OBRU01_09231</name>
</gene>
<sequence>DPKMLVAPANASSRFNNRLYAEPYCRCWHKRMKQKVAVPAPCDQPNECSCGEEDDVKEWRWERPAESESSRVVLSENDQLVTFHPVYSSGTAAVKGDTPMKHNYHYYWEMVGLGSDKFDITEYRHTFASPLGSSPDSYGLSYTGKVHHDSRIISDASHGFCKGSIIGIRLDMWRGTLEFYINRKSQGISSSIKLVYAASWSASLMVDALKILAASVTEGAVKRLPPGLRYRLKTQFWLTMPPK</sequence>
<dbReference type="STRING" id="104452.A0A0L7LH32"/>